<dbReference type="SMART" id="SM00829">
    <property type="entry name" value="PKS_ER"/>
    <property type="match status" value="1"/>
</dbReference>
<protein>
    <recommendedName>
        <fullName evidence="3">Enoyl reductase (ER) domain-containing protein</fullName>
    </recommendedName>
</protein>
<dbReference type="CDD" id="cd05282">
    <property type="entry name" value="ETR_like"/>
    <property type="match status" value="1"/>
</dbReference>
<dbReference type="InterPro" id="IPR013149">
    <property type="entry name" value="ADH-like_C"/>
</dbReference>
<evidence type="ECO:0000313" key="4">
    <source>
        <dbReference type="EMBL" id="KAK9909344.1"/>
    </source>
</evidence>
<dbReference type="PANTHER" id="PTHR48106:SF2">
    <property type="entry name" value="ZN2+-BINDING DEHYDROGENASE"/>
    <property type="match status" value="1"/>
</dbReference>
<reference evidence="4 5" key="1">
    <citation type="journal article" date="2024" name="Nat. Commun.">
        <title>Phylogenomics reveals the evolutionary origins of lichenization in chlorophyte algae.</title>
        <authorList>
            <person name="Puginier C."/>
            <person name="Libourel C."/>
            <person name="Otte J."/>
            <person name="Skaloud P."/>
            <person name="Haon M."/>
            <person name="Grisel S."/>
            <person name="Petersen M."/>
            <person name="Berrin J.G."/>
            <person name="Delaux P.M."/>
            <person name="Dal Grande F."/>
            <person name="Keller J."/>
        </authorList>
    </citation>
    <scope>NUCLEOTIDE SEQUENCE [LARGE SCALE GENOMIC DNA]</scope>
    <source>
        <strain evidence="4 5">SAG 216-7</strain>
    </source>
</reference>
<dbReference type="Pfam" id="PF08240">
    <property type="entry name" value="ADH_N"/>
    <property type="match status" value="1"/>
</dbReference>
<dbReference type="Proteomes" id="UP001491310">
    <property type="component" value="Unassembled WGS sequence"/>
</dbReference>
<name>A0ABR2YQV5_9CHLO</name>
<sequence length="340" mass="36514">MAEQIAVHVLGKDGKLTDSFEDNLQIAKVPVPAPQDGEVLARLIYRPVNPSDVYRLIDMPGRAPQDLPFVPGLEGVGEVVENGPGTSGDYKKGERVVAVPWPGRATGQGTWQQYVAVPEKDLIKVPDAIDSKAASQFLVNPVTAYGLVEDIAVPEGKWLLQTAAGSVLGRIVIALAKRKGIKTINVVRRSAQKQELLDLGADEVIATDTEDLVSRVKEITDGEMAYGALDAIGGSAIESVLDSIRAGGRVLLYGALGGPEVRYSVIKVIYAAKKVEGWMLFHWLHRGGSDGKKDLQKVWDLFLDGTIQPYTGEVFPLEKTVDAVKASLNVGRGGKVLIEG</sequence>
<keyword evidence="2" id="KW-0560">Oxidoreductase</keyword>
<organism evidence="4 5">
    <name type="scientific">Coccomyxa subellipsoidea</name>
    <dbReference type="NCBI Taxonomy" id="248742"/>
    <lineage>
        <taxon>Eukaryota</taxon>
        <taxon>Viridiplantae</taxon>
        <taxon>Chlorophyta</taxon>
        <taxon>core chlorophytes</taxon>
        <taxon>Trebouxiophyceae</taxon>
        <taxon>Trebouxiophyceae incertae sedis</taxon>
        <taxon>Coccomyxaceae</taxon>
        <taxon>Coccomyxa</taxon>
    </lineage>
</organism>
<dbReference type="Gene3D" id="3.90.180.10">
    <property type="entry name" value="Medium-chain alcohol dehydrogenases, catalytic domain"/>
    <property type="match status" value="1"/>
</dbReference>
<gene>
    <name evidence="4" type="ORF">WJX75_000790</name>
</gene>
<evidence type="ECO:0000256" key="2">
    <source>
        <dbReference type="ARBA" id="ARBA00023002"/>
    </source>
</evidence>
<feature type="domain" description="Enoyl reductase (ER)" evidence="3">
    <location>
        <begin position="19"/>
        <end position="338"/>
    </location>
</feature>
<evidence type="ECO:0000256" key="1">
    <source>
        <dbReference type="ARBA" id="ARBA00022857"/>
    </source>
</evidence>
<keyword evidence="5" id="KW-1185">Reference proteome</keyword>
<dbReference type="EMBL" id="JALJOT010000006">
    <property type="protein sequence ID" value="KAK9909344.1"/>
    <property type="molecule type" value="Genomic_DNA"/>
</dbReference>
<proteinExistence type="predicted"/>
<dbReference type="SUPFAM" id="SSF50129">
    <property type="entry name" value="GroES-like"/>
    <property type="match status" value="1"/>
</dbReference>
<dbReference type="SUPFAM" id="SSF51735">
    <property type="entry name" value="NAD(P)-binding Rossmann-fold domains"/>
    <property type="match status" value="1"/>
</dbReference>
<dbReference type="Pfam" id="PF00107">
    <property type="entry name" value="ADH_zinc_N"/>
    <property type="match status" value="1"/>
</dbReference>
<dbReference type="InterPro" id="IPR011032">
    <property type="entry name" value="GroES-like_sf"/>
</dbReference>
<evidence type="ECO:0000313" key="5">
    <source>
        <dbReference type="Proteomes" id="UP001491310"/>
    </source>
</evidence>
<comment type="caution">
    <text evidence="4">The sequence shown here is derived from an EMBL/GenBank/DDBJ whole genome shotgun (WGS) entry which is preliminary data.</text>
</comment>
<keyword evidence="1" id="KW-0521">NADP</keyword>
<evidence type="ECO:0000259" key="3">
    <source>
        <dbReference type="SMART" id="SM00829"/>
    </source>
</evidence>
<dbReference type="Gene3D" id="3.40.50.720">
    <property type="entry name" value="NAD(P)-binding Rossmann-like Domain"/>
    <property type="match status" value="1"/>
</dbReference>
<dbReference type="InterPro" id="IPR020843">
    <property type="entry name" value="ER"/>
</dbReference>
<dbReference type="InterPro" id="IPR036291">
    <property type="entry name" value="NAD(P)-bd_dom_sf"/>
</dbReference>
<dbReference type="PANTHER" id="PTHR48106">
    <property type="entry name" value="QUINONE OXIDOREDUCTASE PIG3-RELATED"/>
    <property type="match status" value="1"/>
</dbReference>
<dbReference type="InterPro" id="IPR013154">
    <property type="entry name" value="ADH-like_N"/>
</dbReference>
<accession>A0ABR2YQV5</accession>